<dbReference type="AlphaFoldDB" id="A0A8X6RSZ5"/>
<protein>
    <submittedName>
        <fullName evidence="2">Uncharacterized protein</fullName>
    </submittedName>
</protein>
<feature type="region of interest" description="Disordered" evidence="1">
    <location>
        <begin position="14"/>
        <end position="40"/>
    </location>
</feature>
<organism evidence="2 3">
    <name type="scientific">Trichonephila clavipes</name>
    <name type="common">Golden silk orbweaver</name>
    <name type="synonym">Nephila clavipes</name>
    <dbReference type="NCBI Taxonomy" id="2585209"/>
    <lineage>
        <taxon>Eukaryota</taxon>
        <taxon>Metazoa</taxon>
        <taxon>Ecdysozoa</taxon>
        <taxon>Arthropoda</taxon>
        <taxon>Chelicerata</taxon>
        <taxon>Arachnida</taxon>
        <taxon>Araneae</taxon>
        <taxon>Araneomorphae</taxon>
        <taxon>Entelegynae</taxon>
        <taxon>Araneoidea</taxon>
        <taxon>Nephilidae</taxon>
        <taxon>Trichonephila</taxon>
    </lineage>
</organism>
<proteinExistence type="predicted"/>
<feature type="compositionally biased region" description="Basic and acidic residues" evidence="1">
    <location>
        <begin position="29"/>
        <end position="40"/>
    </location>
</feature>
<comment type="caution">
    <text evidence="2">The sequence shown here is derived from an EMBL/GenBank/DDBJ whole genome shotgun (WGS) entry which is preliminary data.</text>
</comment>
<keyword evidence="3" id="KW-1185">Reference proteome</keyword>
<evidence type="ECO:0000313" key="3">
    <source>
        <dbReference type="Proteomes" id="UP000887159"/>
    </source>
</evidence>
<sequence>MIFQFHTPGLDLQTTVAGKCPSSPEDEQEKQGESRDRSRDFVTRTIVRAGRCLSHCSCKEIFEALSASPPTNKSILTDDEGNSVVIPLAERSKRYNPPAIYVMAFTGHSRIKGLTCIAIFDVLMTFQGLASADLKTRKAVRKHVKKNAMVFYTCQKQNKRFLQ</sequence>
<reference evidence="2" key="1">
    <citation type="submission" date="2020-08" db="EMBL/GenBank/DDBJ databases">
        <title>Multicomponent nature underlies the extraordinary mechanical properties of spider dragline silk.</title>
        <authorList>
            <person name="Kono N."/>
            <person name="Nakamura H."/>
            <person name="Mori M."/>
            <person name="Yoshida Y."/>
            <person name="Ohtoshi R."/>
            <person name="Malay A.D."/>
            <person name="Moran D.A.P."/>
            <person name="Tomita M."/>
            <person name="Numata K."/>
            <person name="Arakawa K."/>
        </authorList>
    </citation>
    <scope>NUCLEOTIDE SEQUENCE</scope>
</reference>
<evidence type="ECO:0000256" key="1">
    <source>
        <dbReference type="SAM" id="MobiDB-lite"/>
    </source>
</evidence>
<gene>
    <name evidence="2" type="primary">NCL1_20770</name>
    <name evidence="2" type="ORF">TNCV_1996831</name>
</gene>
<accession>A0A8X6RSZ5</accession>
<dbReference type="EMBL" id="BMAU01021195">
    <property type="protein sequence ID" value="GFX96951.1"/>
    <property type="molecule type" value="Genomic_DNA"/>
</dbReference>
<name>A0A8X6RSZ5_TRICX</name>
<evidence type="ECO:0000313" key="2">
    <source>
        <dbReference type="EMBL" id="GFX96951.1"/>
    </source>
</evidence>
<dbReference type="Proteomes" id="UP000887159">
    <property type="component" value="Unassembled WGS sequence"/>
</dbReference>